<name>A0A9X2WTT9_9GAMM</name>
<evidence type="ECO:0000313" key="4">
    <source>
        <dbReference type="Proteomes" id="UP001155604"/>
    </source>
</evidence>
<keyword evidence="3" id="KW-0482">Metalloprotease</keyword>
<feature type="transmembrane region" description="Helical" evidence="1">
    <location>
        <begin position="206"/>
        <end position="228"/>
    </location>
</feature>
<protein>
    <submittedName>
        <fullName evidence="3">CPBP family intramembrane metalloprotease</fullName>
    </submittedName>
</protein>
<reference evidence="3" key="1">
    <citation type="journal article" date="2023" name="Int. J. Syst. Evol. Microbiol.">
        <title>&lt;i&gt;Shewanella septentrionalis&lt;/i&gt; sp. nov. and &lt;i&gt;Shewanella holmiensis&lt;/i&gt; sp. nov., isolated from Baltic Sea water and sediments.</title>
        <authorList>
            <person name="Martin-Rodriguez A.J."/>
            <person name="Thorell K."/>
            <person name="Joffre E."/>
            <person name="Jensie-Markopoulos S."/>
            <person name="Moore E.R.B."/>
            <person name="Sjoling A."/>
        </authorList>
    </citation>
    <scope>NUCLEOTIDE SEQUENCE</scope>
    <source>
        <strain evidence="3">SP1W3</strain>
    </source>
</reference>
<dbReference type="AlphaFoldDB" id="A0A9X2WTT9"/>
<dbReference type="GO" id="GO:0004175">
    <property type="term" value="F:endopeptidase activity"/>
    <property type="evidence" value="ECO:0007669"/>
    <property type="project" value="UniProtKB-ARBA"/>
</dbReference>
<sequence>MEVKVMRLNLALFFVGFLGIMSVIPFVSQILAMQQGELPMPLFLLQIISVAQSSLMLLLMVFMGSIFAKKVGLTAPVISAMVHSNSIYTALRPQLIPALVGGVLGGVFILVFLGMLSGYLPADFIQAGAKLAPPWYTKVLYGGITEELLIRWGLMSFLVWCSYRLTQRKGADIKVHNYVLAIILSGIIFGVGHLPVAFALTSEATIPLVLYIILGNAGFGFIAGYLYWKYGLECAMGAHMLAHVTMIICALLVPL</sequence>
<dbReference type="Proteomes" id="UP001155604">
    <property type="component" value="Unassembled WGS sequence"/>
</dbReference>
<evidence type="ECO:0000313" key="3">
    <source>
        <dbReference type="EMBL" id="MCT7945119.1"/>
    </source>
</evidence>
<dbReference type="EMBL" id="JAMTCC010000009">
    <property type="protein sequence ID" value="MCT7945119.1"/>
    <property type="molecule type" value="Genomic_DNA"/>
</dbReference>
<dbReference type="GO" id="GO:0080120">
    <property type="term" value="P:CAAX-box protein maturation"/>
    <property type="evidence" value="ECO:0007669"/>
    <property type="project" value="UniProtKB-ARBA"/>
</dbReference>
<evidence type="ECO:0000256" key="1">
    <source>
        <dbReference type="SAM" id="Phobius"/>
    </source>
</evidence>
<feature type="transmembrane region" description="Helical" evidence="1">
    <location>
        <begin position="148"/>
        <end position="166"/>
    </location>
</feature>
<accession>A0A9X2WTT9</accession>
<keyword evidence="3" id="KW-0645">Protease</keyword>
<feature type="transmembrane region" description="Helical" evidence="1">
    <location>
        <begin position="235"/>
        <end position="253"/>
    </location>
</feature>
<keyword evidence="1" id="KW-1133">Transmembrane helix</keyword>
<keyword evidence="4" id="KW-1185">Reference proteome</keyword>
<dbReference type="Pfam" id="PF02517">
    <property type="entry name" value="Rce1-like"/>
    <property type="match status" value="1"/>
</dbReference>
<dbReference type="GO" id="GO:0008237">
    <property type="term" value="F:metallopeptidase activity"/>
    <property type="evidence" value="ECO:0007669"/>
    <property type="project" value="UniProtKB-KW"/>
</dbReference>
<dbReference type="RefSeq" id="WP_261272256.1">
    <property type="nucleotide sequence ID" value="NZ_JAMTCC010000009.1"/>
</dbReference>
<keyword evidence="1" id="KW-0812">Transmembrane</keyword>
<gene>
    <name evidence="3" type="ORF">NE536_07020</name>
</gene>
<evidence type="ECO:0000259" key="2">
    <source>
        <dbReference type="Pfam" id="PF02517"/>
    </source>
</evidence>
<feature type="domain" description="CAAX prenyl protease 2/Lysostaphin resistance protein A-like" evidence="2">
    <location>
        <begin position="133"/>
        <end position="243"/>
    </location>
</feature>
<feature type="transmembrane region" description="Helical" evidence="1">
    <location>
        <begin position="42"/>
        <end position="62"/>
    </location>
</feature>
<keyword evidence="1" id="KW-0472">Membrane</keyword>
<organism evidence="3 4">
    <name type="scientific">Shewanella septentrionalis</name>
    <dbReference type="NCBI Taxonomy" id="2952223"/>
    <lineage>
        <taxon>Bacteria</taxon>
        <taxon>Pseudomonadati</taxon>
        <taxon>Pseudomonadota</taxon>
        <taxon>Gammaproteobacteria</taxon>
        <taxon>Alteromonadales</taxon>
        <taxon>Shewanellaceae</taxon>
        <taxon>Shewanella</taxon>
    </lineage>
</organism>
<feature type="transmembrane region" description="Helical" evidence="1">
    <location>
        <begin position="178"/>
        <end position="200"/>
    </location>
</feature>
<feature type="transmembrane region" description="Helical" evidence="1">
    <location>
        <begin position="95"/>
        <end position="116"/>
    </location>
</feature>
<dbReference type="InterPro" id="IPR003675">
    <property type="entry name" value="Rce1/LyrA-like_dom"/>
</dbReference>
<keyword evidence="3" id="KW-0378">Hydrolase</keyword>
<comment type="caution">
    <text evidence="3">The sequence shown here is derived from an EMBL/GenBank/DDBJ whole genome shotgun (WGS) entry which is preliminary data.</text>
</comment>
<proteinExistence type="predicted"/>